<evidence type="ECO:0000256" key="8">
    <source>
        <dbReference type="PROSITE-ProRule" id="PRU01360"/>
    </source>
</evidence>
<sequence length="1165" mass="130356">MNKFEWRNISSSFLTGRNIHLLKLVFPVILLLVSGSLLAQTTRISLKANQKTLKEVLKTIEQKSEYTFFYKDADCDVNKKISINVENEPISAILKKILPGSKWVVENKKIILMPAQENKQKVQENGKLQTIKGTITDNNGEALIGVNVTVQGTTIGMISDIDGNFSLDVPVGKSLLFSYVGYMPQTVKIGNNKIINVTMQEDSKTLEEIVIVGYGTQKKVNLTGAISSIDSKVLESRPLTNLGQGLQGLIPNLQITNNGGGRPGSTSSYNVRGYTSLSGGGPLVLVDGVQMDPNQINPSDVESVTVLKDASSAAIYGGRAAYGVVLITTKKGKKNAPMRFNYSYDYSITRPTRLPDLVNSLQFVDMYRAAAESGRLSGGPAGSETYTDLDIEKIKNYMANPTLENAVYVDPNNPNQYRYCGNTNWTKEMYPGTAPQQQHNLSINGGTEKTTYMASFSAFKQNGLMPDYIKQEFKRYNATLNLDTEVTSWLEINMKMSLNRKEDDQPIKLWGTNTIDTFSDDLKPMQPVYFPDGHFSGQGGNSNPLAIATLGGRSTYNSDDIWMTGGFTLRPFKGLSIVGDYTWNSYRYNSKFNQKEFDQYGAPAAGADITDPEQANATGKYPYTSPASVSESSSHDVYQATNIYAQYENTLAQKHYVKGMVGFNQESKRNESFSAGVKNLVNQDYPYIRLNNDDKPSVSSSIGDWALIGVFFRLNYVYDQKYLIEFNGRYDGSSRFARDNRYVFSPSVSVGYRISEEKFFQPLRSVIDNLKIRLSYGQLPNQQLNSNYGNYPYLATMGYGKTGYLFGNESQLFVNAPGLVSPNFTWEKVQTKNIGFDFTLLRNRLSGSFDYYIRDTKDMIVGGFKLPAILGTGSPNRNAADLRTKGFEFEVSWNDRIGKDFTYRVGFNLSDSQAKITKYDLNPDGNIGDHYVGEKIGEIWGFVTDGFYSTDEEAAGVDNSDIWGGKWLAGDVRYKNLNGDKTADGKDIISKGHSKLQDPGDRKIIGNNTARYNYGISLSAEYKNFDFSCLMQGVGKRDLMLGGAYFWGFTDEWRTPTTEQLDYWTPDNPNAYYPRQRFGGGGNFQSQTKYLQNGAYMRMKQLTLGYSIPKALLSKVRINSLRFYFTGQNLFEFTKMIKSYDPEQPDRKGDYPLDRAFSFGVQVSL</sequence>
<dbReference type="Pfam" id="PF07715">
    <property type="entry name" value="Plug"/>
    <property type="match status" value="1"/>
</dbReference>
<accession>A0A174UX59</accession>
<dbReference type="Pfam" id="PF13715">
    <property type="entry name" value="CarbopepD_reg_2"/>
    <property type="match status" value="1"/>
</dbReference>
<organism evidence="13 14">
    <name type="scientific">Bacteroides faecis</name>
    <dbReference type="NCBI Taxonomy" id="674529"/>
    <lineage>
        <taxon>Bacteria</taxon>
        <taxon>Pseudomonadati</taxon>
        <taxon>Bacteroidota</taxon>
        <taxon>Bacteroidia</taxon>
        <taxon>Bacteroidales</taxon>
        <taxon>Bacteroidaceae</taxon>
        <taxon>Bacteroides</taxon>
    </lineage>
</organism>
<keyword evidence="6 8" id="KW-0472">Membrane</keyword>
<dbReference type="InterPro" id="IPR037066">
    <property type="entry name" value="Plug_dom_sf"/>
</dbReference>
<evidence type="ECO:0000256" key="1">
    <source>
        <dbReference type="ARBA" id="ARBA00004571"/>
    </source>
</evidence>
<evidence type="ECO:0000313" key="13">
    <source>
        <dbReference type="EMBL" id="CUQ23539.1"/>
    </source>
</evidence>
<keyword evidence="3 8" id="KW-1134">Transmembrane beta strand</keyword>
<keyword evidence="13" id="KW-0675">Receptor</keyword>
<evidence type="ECO:0000256" key="10">
    <source>
        <dbReference type="SAM" id="Phobius"/>
    </source>
</evidence>
<dbReference type="SUPFAM" id="SSF56935">
    <property type="entry name" value="Porins"/>
    <property type="match status" value="1"/>
</dbReference>
<dbReference type="InterPro" id="IPR000531">
    <property type="entry name" value="Beta-barrel_TonB"/>
</dbReference>
<evidence type="ECO:0000256" key="7">
    <source>
        <dbReference type="ARBA" id="ARBA00023237"/>
    </source>
</evidence>
<name>A0A174UX59_9BACE</name>
<dbReference type="InterPro" id="IPR008969">
    <property type="entry name" value="CarboxyPept-like_regulatory"/>
</dbReference>
<dbReference type="AlphaFoldDB" id="A0A174UX59"/>
<evidence type="ECO:0000256" key="5">
    <source>
        <dbReference type="ARBA" id="ARBA00023077"/>
    </source>
</evidence>
<evidence type="ECO:0000256" key="6">
    <source>
        <dbReference type="ARBA" id="ARBA00023136"/>
    </source>
</evidence>
<dbReference type="EMBL" id="CZAE01000032">
    <property type="protein sequence ID" value="CUQ23539.1"/>
    <property type="molecule type" value="Genomic_DNA"/>
</dbReference>
<evidence type="ECO:0000256" key="4">
    <source>
        <dbReference type="ARBA" id="ARBA00022692"/>
    </source>
</evidence>
<feature type="domain" description="TonB-dependent receptor-like beta-barrel" evidence="11">
    <location>
        <begin position="541"/>
        <end position="1130"/>
    </location>
</feature>
<evidence type="ECO:0000256" key="2">
    <source>
        <dbReference type="ARBA" id="ARBA00022448"/>
    </source>
</evidence>
<dbReference type="Gene3D" id="2.40.170.20">
    <property type="entry name" value="TonB-dependent receptor, beta-barrel domain"/>
    <property type="match status" value="1"/>
</dbReference>
<dbReference type="SUPFAM" id="SSF49464">
    <property type="entry name" value="Carboxypeptidase regulatory domain-like"/>
    <property type="match status" value="1"/>
</dbReference>
<dbReference type="Proteomes" id="UP000095606">
    <property type="component" value="Unassembled WGS sequence"/>
</dbReference>
<dbReference type="Gene3D" id="2.60.40.1120">
    <property type="entry name" value="Carboxypeptidase-like, regulatory domain"/>
    <property type="match status" value="1"/>
</dbReference>
<evidence type="ECO:0000259" key="11">
    <source>
        <dbReference type="Pfam" id="PF00593"/>
    </source>
</evidence>
<dbReference type="InterPro" id="IPR023997">
    <property type="entry name" value="TonB-dep_OMP_SusC/RagA_CS"/>
</dbReference>
<comment type="similarity">
    <text evidence="8 9">Belongs to the TonB-dependent receptor family.</text>
</comment>
<dbReference type="GO" id="GO:0009279">
    <property type="term" value="C:cell outer membrane"/>
    <property type="evidence" value="ECO:0007669"/>
    <property type="project" value="UniProtKB-SubCell"/>
</dbReference>
<evidence type="ECO:0000256" key="3">
    <source>
        <dbReference type="ARBA" id="ARBA00022452"/>
    </source>
</evidence>
<evidence type="ECO:0000256" key="9">
    <source>
        <dbReference type="RuleBase" id="RU003357"/>
    </source>
</evidence>
<dbReference type="PROSITE" id="PS52016">
    <property type="entry name" value="TONB_DEPENDENT_REC_3"/>
    <property type="match status" value="1"/>
</dbReference>
<dbReference type="InterPro" id="IPR039426">
    <property type="entry name" value="TonB-dep_rcpt-like"/>
</dbReference>
<comment type="subcellular location">
    <subcellularLocation>
        <location evidence="1 8">Cell outer membrane</location>
        <topology evidence="1 8">Multi-pass membrane protein</topology>
    </subcellularLocation>
</comment>
<evidence type="ECO:0000313" key="14">
    <source>
        <dbReference type="Proteomes" id="UP000095606"/>
    </source>
</evidence>
<evidence type="ECO:0000259" key="12">
    <source>
        <dbReference type="Pfam" id="PF07715"/>
    </source>
</evidence>
<protein>
    <submittedName>
        <fullName evidence="13">Putative Tonb-dependent outer membrane receptor</fullName>
    </submittedName>
</protein>
<keyword evidence="4 8" id="KW-0812">Transmembrane</keyword>
<reference evidence="13 14" key="1">
    <citation type="submission" date="2015-09" db="EMBL/GenBank/DDBJ databases">
        <authorList>
            <consortium name="Pathogen Informatics"/>
        </authorList>
    </citation>
    <scope>NUCLEOTIDE SEQUENCE [LARGE SCALE GENOMIC DNA]</scope>
    <source>
        <strain evidence="13 14">2789STDY5834846</strain>
    </source>
</reference>
<keyword evidence="5 9" id="KW-0798">TonB box</keyword>
<dbReference type="InterPro" id="IPR012910">
    <property type="entry name" value="Plug_dom"/>
</dbReference>
<dbReference type="NCBIfam" id="TIGR04056">
    <property type="entry name" value="OMP_RagA_SusC"/>
    <property type="match status" value="1"/>
</dbReference>
<keyword evidence="7 8" id="KW-0998">Cell outer membrane</keyword>
<dbReference type="RefSeq" id="WP_022301650.1">
    <property type="nucleotide sequence ID" value="NZ_CAJTBQ010000054.1"/>
</dbReference>
<feature type="transmembrane region" description="Helical" evidence="10">
    <location>
        <begin position="21"/>
        <end position="39"/>
    </location>
</feature>
<keyword evidence="10" id="KW-1133">Transmembrane helix</keyword>
<dbReference type="InterPro" id="IPR036942">
    <property type="entry name" value="Beta-barrel_TonB_sf"/>
</dbReference>
<dbReference type="Gene3D" id="2.170.130.10">
    <property type="entry name" value="TonB-dependent receptor, plug domain"/>
    <property type="match status" value="1"/>
</dbReference>
<dbReference type="Pfam" id="PF00593">
    <property type="entry name" value="TonB_dep_Rec_b-barrel"/>
    <property type="match status" value="1"/>
</dbReference>
<gene>
    <name evidence="13" type="ORF">ERS852461_04653</name>
</gene>
<dbReference type="InterPro" id="IPR023996">
    <property type="entry name" value="TonB-dep_OMP_SusC/RagA"/>
</dbReference>
<proteinExistence type="inferred from homology"/>
<dbReference type="NCBIfam" id="TIGR04057">
    <property type="entry name" value="SusC_RagA_signa"/>
    <property type="match status" value="1"/>
</dbReference>
<dbReference type="FunFam" id="2.60.40.1120:FF:000003">
    <property type="entry name" value="Outer membrane protein Omp121"/>
    <property type="match status" value="1"/>
</dbReference>
<keyword evidence="2 8" id="KW-0813">Transport</keyword>
<feature type="domain" description="TonB-dependent receptor plug" evidence="12">
    <location>
        <begin position="219"/>
        <end position="324"/>
    </location>
</feature>